<dbReference type="InterPro" id="IPR011057">
    <property type="entry name" value="Mss4-like_sf"/>
</dbReference>
<dbReference type="PROSITE" id="PS51891">
    <property type="entry name" value="CENP_V_GFA"/>
    <property type="match status" value="1"/>
</dbReference>
<keyword evidence="2" id="KW-0479">Metal-binding</keyword>
<sequence length="122" mass="13886">MKKLTCHCGGVEAEVKLPEKGFEKLVRCNCSICKRKGYIMTPVSPENFKLIKGQDLLTLYQYHTKVAEHYFCSKCGIYTHTNPRSNHDKVYMINVGCVEGIKPLELKNIIVSDGENHPLDKK</sequence>
<organism evidence="5">
    <name type="scientific">marine metagenome</name>
    <dbReference type="NCBI Taxonomy" id="408172"/>
    <lineage>
        <taxon>unclassified sequences</taxon>
        <taxon>metagenomes</taxon>
        <taxon>ecological metagenomes</taxon>
    </lineage>
</organism>
<reference evidence="5" key="1">
    <citation type="submission" date="2018-05" db="EMBL/GenBank/DDBJ databases">
        <authorList>
            <person name="Lanie J.A."/>
            <person name="Ng W.-L."/>
            <person name="Kazmierczak K.M."/>
            <person name="Andrzejewski T.M."/>
            <person name="Davidsen T.M."/>
            <person name="Wayne K.J."/>
            <person name="Tettelin H."/>
            <person name="Glass J.I."/>
            <person name="Rusch D."/>
            <person name="Podicherti R."/>
            <person name="Tsui H.-C.T."/>
            <person name="Winkler M.E."/>
        </authorList>
    </citation>
    <scope>NUCLEOTIDE SEQUENCE</scope>
</reference>
<proteinExistence type="inferred from homology"/>
<protein>
    <recommendedName>
        <fullName evidence="4">CENP-V/GFA domain-containing protein</fullName>
    </recommendedName>
</protein>
<dbReference type="Pfam" id="PF04828">
    <property type="entry name" value="GFA"/>
    <property type="match status" value="1"/>
</dbReference>
<evidence type="ECO:0000259" key="4">
    <source>
        <dbReference type="PROSITE" id="PS51891"/>
    </source>
</evidence>
<dbReference type="GO" id="GO:0046872">
    <property type="term" value="F:metal ion binding"/>
    <property type="evidence" value="ECO:0007669"/>
    <property type="project" value="UniProtKB-KW"/>
</dbReference>
<evidence type="ECO:0000256" key="1">
    <source>
        <dbReference type="ARBA" id="ARBA00005495"/>
    </source>
</evidence>
<dbReference type="PANTHER" id="PTHR28620:SF1">
    <property type="entry name" value="CENP-V_GFA DOMAIN-CONTAINING PROTEIN"/>
    <property type="match status" value="1"/>
</dbReference>
<comment type="similarity">
    <text evidence="1">Belongs to the Gfa family.</text>
</comment>
<dbReference type="EMBL" id="UINC01114498">
    <property type="protein sequence ID" value="SVC84842.1"/>
    <property type="molecule type" value="Genomic_DNA"/>
</dbReference>
<feature type="domain" description="CENP-V/GFA" evidence="4">
    <location>
        <begin position="1"/>
        <end position="120"/>
    </location>
</feature>
<evidence type="ECO:0000313" key="5">
    <source>
        <dbReference type="EMBL" id="SVC84842.1"/>
    </source>
</evidence>
<evidence type="ECO:0000256" key="2">
    <source>
        <dbReference type="ARBA" id="ARBA00022723"/>
    </source>
</evidence>
<dbReference type="Gene3D" id="2.170.150.70">
    <property type="match status" value="1"/>
</dbReference>
<dbReference type="SUPFAM" id="SSF51316">
    <property type="entry name" value="Mss4-like"/>
    <property type="match status" value="1"/>
</dbReference>
<keyword evidence="3" id="KW-0862">Zinc</keyword>
<name>A0A382QJF6_9ZZZZ</name>
<dbReference type="InterPro" id="IPR052355">
    <property type="entry name" value="CENP-V-like"/>
</dbReference>
<evidence type="ECO:0000256" key="3">
    <source>
        <dbReference type="ARBA" id="ARBA00022833"/>
    </source>
</evidence>
<dbReference type="GO" id="GO:0016846">
    <property type="term" value="F:carbon-sulfur lyase activity"/>
    <property type="evidence" value="ECO:0007669"/>
    <property type="project" value="InterPro"/>
</dbReference>
<accession>A0A382QJF6</accession>
<dbReference type="AlphaFoldDB" id="A0A382QJF6"/>
<dbReference type="InterPro" id="IPR006913">
    <property type="entry name" value="CENP-V/GFA"/>
</dbReference>
<dbReference type="PANTHER" id="PTHR28620">
    <property type="entry name" value="CENTROMERE PROTEIN V"/>
    <property type="match status" value="1"/>
</dbReference>
<gene>
    <name evidence="5" type="ORF">METZ01_LOCUS337696</name>
</gene>